<sequence>MTTPNESTESSGPAPLSPLPERELPHDRHRLLREHFMTELRSHGSVPSASPSSLPSLSSSPTPSPSPVPRRRWRRPLLTALATATAVAVGLTVVLLTGDEGTQPPSAASQQTAVELLEDVALAAEHQSVPDGIRDEQFVYIKSKVGYMRVEEGKKSELERIHQREVWLSVDGTRKGLLIEQNELGRMELDRETPGIESNTNYRHLQTLPTDPGKMLEWLHKVSEGGQSEDQATFVLVGDLARESLLPPQVAATLFRAAGRIPGVRVVQDTVDAAGRHGIAVALESEGERTELIFDRKTKEFLGERTVAVEDLVHGPKKGDVTGRSAVLGRSVVDKPGQRP</sequence>
<keyword evidence="2" id="KW-0472">Membrane</keyword>
<evidence type="ECO:0000256" key="1">
    <source>
        <dbReference type="SAM" id="MobiDB-lite"/>
    </source>
</evidence>
<dbReference type="Proteomes" id="UP001156389">
    <property type="component" value="Unassembled WGS sequence"/>
</dbReference>
<dbReference type="EMBL" id="JAJAGO010000002">
    <property type="protein sequence ID" value="MCT2589420.1"/>
    <property type="molecule type" value="Genomic_DNA"/>
</dbReference>
<evidence type="ECO:0000256" key="2">
    <source>
        <dbReference type="SAM" id="Phobius"/>
    </source>
</evidence>
<name>A0ABT2JPW8_9ACTN</name>
<dbReference type="NCBIfam" id="NF038083">
    <property type="entry name" value="CU044_5270_fam"/>
    <property type="match status" value="1"/>
</dbReference>
<feature type="region of interest" description="Disordered" evidence="1">
    <location>
        <begin position="1"/>
        <end position="71"/>
    </location>
</feature>
<organism evidence="3 4">
    <name type="scientific">Streptomyces gossypii</name>
    <dbReference type="NCBI Taxonomy" id="2883101"/>
    <lineage>
        <taxon>Bacteria</taxon>
        <taxon>Bacillati</taxon>
        <taxon>Actinomycetota</taxon>
        <taxon>Actinomycetes</taxon>
        <taxon>Kitasatosporales</taxon>
        <taxon>Streptomycetaceae</taxon>
        <taxon>Streptomyces</taxon>
    </lineage>
</organism>
<feature type="region of interest" description="Disordered" evidence="1">
    <location>
        <begin position="318"/>
        <end position="340"/>
    </location>
</feature>
<feature type="compositionally biased region" description="Basic and acidic residues" evidence="1">
    <location>
        <begin position="33"/>
        <end position="42"/>
    </location>
</feature>
<proteinExistence type="predicted"/>
<reference evidence="3 4" key="1">
    <citation type="submission" date="2021-10" db="EMBL/GenBank/DDBJ databases">
        <title>Streptomyces gossypii sp. nov., isolated from soil collected from cotton field.</title>
        <authorList>
            <person name="Ge X."/>
            <person name="Chen X."/>
            <person name="Liu W."/>
        </authorList>
    </citation>
    <scope>NUCLEOTIDE SEQUENCE [LARGE SCALE GENOMIC DNA]</scope>
    <source>
        <strain evidence="3 4">N2-109</strain>
    </source>
</reference>
<evidence type="ECO:0000313" key="4">
    <source>
        <dbReference type="Proteomes" id="UP001156389"/>
    </source>
</evidence>
<feature type="compositionally biased region" description="Low complexity" evidence="1">
    <location>
        <begin position="45"/>
        <end position="61"/>
    </location>
</feature>
<comment type="caution">
    <text evidence="3">The sequence shown here is derived from an EMBL/GenBank/DDBJ whole genome shotgun (WGS) entry which is preliminary data.</text>
</comment>
<feature type="transmembrane region" description="Helical" evidence="2">
    <location>
        <begin position="77"/>
        <end position="96"/>
    </location>
</feature>
<dbReference type="InterPro" id="IPR047789">
    <property type="entry name" value="CU044_5270-like"/>
</dbReference>
<keyword evidence="2" id="KW-0812">Transmembrane</keyword>
<keyword evidence="4" id="KW-1185">Reference proteome</keyword>
<accession>A0ABT2JPW8</accession>
<evidence type="ECO:0000313" key="3">
    <source>
        <dbReference type="EMBL" id="MCT2589420.1"/>
    </source>
</evidence>
<protein>
    <submittedName>
        <fullName evidence="3">CU044_5270 family protein</fullName>
    </submittedName>
</protein>
<feature type="compositionally biased region" description="Polar residues" evidence="1">
    <location>
        <begin position="1"/>
        <end position="11"/>
    </location>
</feature>
<gene>
    <name evidence="3" type="ORF">LHJ74_05655</name>
</gene>
<dbReference type="RefSeq" id="WP_260216393.1">
    <property type="nucleotide sequence ID" value="NZ_JAJAGO010000002.1"/>
</dbReference>
<keyword evidence="2" id="KW-1133">Transmembrane helix</keyword>